<dbReference type="GO" id="GO:0016757">
    <property type="term" value="F:glycosyltransferase activity"/>
    <property type="evidence" value="ECO:0007669"/>
    <property type="project" value="UniProtKB-KW"/>
</dbReference>
<organism evidence="2 3">
    <name type="scientific">Flavobacterium rhizosphaerae</name>
    <dbReference type="NCBI Taxonomy" id="3163298"/>
    <lineage>
        <taxon>Bacteria</taxon>
        <taxon>Pseudomonadati</taxon>
        <taxon>Bacteroidota</taxon>
        <taxon>Flavobacteriia</taxon>
        <taxon>Flavobacteriales</taxon>
        <taxon>Flavobacteriaceae</taxon>
        <taxon>Flavobacterium</taxon>
    </lineage>
</organism>
<gene>
    <name evidence="2" type="ORF">ABS766_11000</name>
</gene>
<keyword evidence="2" id="KW-0328">Glycosyltransferase</keyword>
<dbReference type="EMBL" id="JBELPZ010000010">
    <property type="protein sequence ID" value="MFL9844945.1"/>
    <property type="molecule type" value="Genomic_DNA"/>
</dbReference>
<reference evidence="2 3" key="1">
    <citation type="submission" date="2024-06" db="EMBL/GenBank/DDBJ databases">
        <authorList>
            <person name="Kaempfer P."/>
            <person name="Viver T."/>
        </authorList>
    </citation>
    <scope>NUCLEOTIDE SEQUENCE [LARGE SCALE GENOMIC DNA]</scope>
    <source>
        <strain evidence="2 3">ST-119</strain>
    </source>
</reference>
<dbReference type="RefSeq" id="WP_408085205.1">
    <property type="nucleotide sequence ID" value="NZ_JBELPZ010000010.1"/>
</dbReference>
<protein>
    <submittedName>
        <fullName evidence="2">Glycosyltransferase</fullName>
        <ecNumber evidence="2">2.4.-.-</ecNumber>
    </submittedName>
</protein>
<sequence>MNILRVIKSMNPKEGGPCQGIRNSIPALKAMGIHNEVVCFDDPDSDYLNEDFKIHALGEPKGPYAYNKELQSWLSKNFSRFDAVIVHGLWLYHSYGTYKAWEKYKKNTATYPKLYIMPHGMLDPYFQKAKERRLKAIRNWVFYKLIEGRVINNATGVLFTCEEELLLARTTFTPYHPKEELNVSYGIQEPPVYTPQMKQDFLKLCPKVTEKPYILFLSRIHEKKGVDLLLNSYISLKNKYPEMSALVVAGPGMDTDFGKRLSKAAEETKDIYFPGMLTGNAKWGAFYGCEVFVLPSHQENFGIALVEALACGKPALITNKVNIWREIVNGRAGFVGEDTQLGIDALLNEWLNFYKKGDNNSMGQNANSLYKNNFTVKEAAKKLVSSLKG</sequence>
<evidence type="ECO:0000313" key="3">
    <source>
        <dbReference type="Proteomes" id="UP001629156"/>
    </source>
</evidence>
<dbReference type="PANTHER" id="PTHR45947">
    <property type="entry name" value="SULFOQUINOVOSYL TRANSFERASE SQD2"/>
    <property type="match status" value="1"/>
</dbReference>
<comment type="caution">
    <text evidence="2">The sequence shown here is derived from an EMBL/GenBank/DDBJ whole genome shotgun (WGS) entry which is preliminary data.</text>
</comment>
<dbReference type="Proteomes" id="UP001629156">
    <property type="component" value="Unassembled WGS sequence"/>
</dbReference>
<dbReference type="InterPro" id="IPR050194">
    <property type="entry name" value="Glycosyltransferase_grp1"/>
</dbReference>
<feature type="domain" description="Glycosyl transferase family 1" evidence="1">
    <location>
        <begin position="207"/>
        <end position="366"/>
    </location>
</feature>
<keyword evidence="2" id="KW-0808">Transferase</keyword>
<dbReference type="SUPFAM" id="SSF53756">
    <property type="entry name" value="UDP-Glycosyltransferase/glycogen phosphorylase"/>
    <property type="match status" value="1"/>
</dbReference>
<dbReference type="InterPro" id="IPR001296">
    <property type="entry name" value="Glyco_trans_1"/>
</dbReference>
<accession>A0ABW8YY67</accession>
<evidence type="ECO:0000259" key="1">
    <source>
        <dbReference type="Pfam" id="PF00534"/>
    </source>
</evidence>
<dbReference type="Gene3D" id="3.40.50.2000">
    <property type="entry name" value="Glycogen Phosphorylase B"/>
    <property type="match status" value="2"/>
</dbReference>
<keyword evidence="3" id="KW-1185">Reference proteome</keyword>
<dbReference type="Pfam" id="PF00534">
    <property type="entry name" value="Glycos_transf_1"/>
    <property type="match status" value="1"/>
</dbReference>
<proteinExistence type="predicted"/>
<dbReference type="EC" id="2.4.-.-" evidence="2"/>
<dbReference type="PANTHER" id="PTHR45947:SF13">
    <property type="entry name" value="TRANSFERASE"/>
    <property type="match status" value="1"/>
</dbReference>
<evidence type="ECO:0000313" key="2">
    <source>
        <dbReference type="EMBL" id="MFL9844945.1"/>
    </source>
</evidence>
<name>A0ABW8YY67_9FLAO</name>